<dbReference type="Proteomes" id="UP001472866">
    <property type="component" value="Chromosome 03"/>
</dbReference>
<evidence type="ECO:0000256" key="5">
    <source>
        <dbReference type="ARBA" id="ARBA00022673"/>
    </source>
</evidence>
<evidence type="ECO:0000256" key="4">
    <source>
        <dbReference type="ARBA" id="ARBA00022568"/>
    </source>
</evidence>
<reference evidence="16 17" key="1">
    <citation type="submission" date="2024-03" db="EMBL/GenBank/DDBJ databases">
        <title>Complete genome sequence of the green alga Chloropicon roscoffensis RCC1871.</title>
        <authorList>
            <person name="Lemieux C."/>
            <person name="Pombert J.-F."/>
            <person name="Otis C."/>
            <person name="Turmel M."/>
        </authorList>
    </citation>
    <scope>NUCLEOTIDE SEQUENCE [LARGE SCALE GENOMIC DNA]</scope>
    <source>
        <strain evidence="16 17">RCC1871</strain>
    </source>
</reference>
<dbReference type="AlphaFoldDB" id="A0AAX4P3P7"/>
<accession>A0AAX4P3P7</accession>
<dbReference type="InterPro" id="IPR008559">
    <property type="entry name" value="TMCO1"/>
</dbReference>
<evidence type="ECO:0000256" key="7">
    <source>
        <dbReference type="ARBA" id="ARBA00022824"/>
    </source>
</evidence>
<evidence type="ECO:0000256" key="9">
    <source>
        <dbReference type="ARBA" id="ARBA00022989"/>
    </source>
</evidence>
<evidence type="ECO:0000256" key="13">
    <source>
        <dbReference type="ARBA" id="ARBA00023303"/>
    </source>
</evidence>
<keyword evidence="11" id="KW-0406">Ion transport</keyword>
<dbReference type="PANTHER" id="PTHR20917">
    <property type="entry name" value="PNAS-RELATED"/>
    <property type="match status" value="1"/>
</dbReference>
<keyword evidence="12 15" id="KW-0472">Membrane</keyword>
<feature type="transmembrane region" description="Helical" evidence="15">
    <location>
        <begin position="6"/>
        <end position="28"/>
    </location>
</feature>
<dbReference type="SMART" id="SM01415">
    <property type="entry name" value="DUF106"/>
    <property type="match status" value="1"/>
</dbReference>
<evidence type="ECO:0000313" key="17">
    <source>
        <dbReference type="Proteomes" id="UP001472866"/>
    </source>
</evidence>
<organism evidence="16 17">
    <name type="scientific">Chloropicon roscoffensis</name>
    <dbReference type="NCBI Taxonomy" id="1461544"/>
    <lineage>
        <taxon>Eukaryota</taxon>
        <taxon>Viridiplantae</taxon>
        <taxon>Chlorophyta</taxon>
        <taxon>Chloropicophyceae</taxon>
        <taxon>Chloropicales</taxon>
        <taxon>Chloropicaceae</taxon>
        <taxon>Chloropicon</taxon>
    </lineage>
</organism>
<dbReference type="InterPro" id="IPR002809">
    <property type="entry name" value="EMC3/TMCO1"/>
</dbReference>
<keyword evidence="10 14" id="KW-0175">Coiled coil</keyword>
<keyword evidence="9 15" id="KW-1133">Transmembrane helix</keyword>
<evidence type="ECO:0000256" key="6">
    <source>
        <dbReference type="ARBA" id="ARBA00022692"/>
    </source>
</evidence>
<evidence type="ECO:0000256" key="12">
    <source>
        <dbReference type="ARBA" id="ARBA00023136"/>
    </source>
</evidence>
<evidence type="ECO:0000256" key="3">
    <source>
        <dbReference type="ARBA" id="ARBA00022448"/>
    </source>
</evidence>
<comment type="subcellular location">
    <subcellularLocation>
        <location evidence="1">Endoplasmic reticulum membrane</location>
        <topology evidence="1">Multi-pass membrane protein</topology>
    </subcellularLocation>
</comment>
<proteinExistence type="inferred from homology"/>
<dbReference type="GO" id="GO:0005789">
    <property type="term" value="C:endoplasmic reticulum membrane"/>
    <property type="evidence" value="ECO:0007669"/>
    <property type="project" value="UniProtKB-SubCell"/>
</dbReference>
<keyword evidence="13" id="KW-0407">Ion channel</keyword>
<keyword evidence="3" id="KW-0813">Transport</keyword>
<protein>
    <submittedName>
        <fullName evidence="16">Integral membrane protein EMC3/TMCO1-like</fullName>
    </submittedName>
</protein>
<evidence type="ECO:0000256" key="10">
    <source>
        <dbReference type="ARBA" id="ARBA00023054"/>
    </source>
</evidence>
<evidence type="ECO:0000256" key="1">
    <source>
        <dbReference type="ARBA" id="ARBA00004477"/>
    </source>
</evidence>
<evidence type="ECO:0000256" key="2">
    <source>
        <dbReference type="ARBA" id="ARBA00006537"/>
    </source>
</evidence>
<dbReference type="GO" id="GO:0032469">
    <property type="term" value="P:endoplasmic reticulum calcium ion homeostasis"/>
    <property type="evidence" value="ECO:0007669"/>
    <property type="project" value="InterPro"/>
</dbReference>
<gene>
    <name evidence="16" type="ORF">HKI87_03g22540</name>
</gene>
<dbReference type="GO" id="GO:0005262">
    <property type="term" value="F:calcium channel activity"/>
    <property type="evidence" value="ECO:0007669"/>
    <property type="project" value="UniProtKB-KW"/>
</dbReference>
<dbReference type="PANTHER" id="PTHR20917:SF0">
    <property type="entry name" value="CALCIUM LOAD-ACTIVATED CALCIUM CHANNEL"/>
    <property type="match status" value="1"/>
</dbReference>
<evidence type="ECO:0000256" key="15">
    <source>
        <dbReference type="SAM" id="Phobius"/>
    </source>
</evidence>
<keyword evidence="4" id="KW-0109">Calcium transport</keyword>
<name>A0AAX4P3P7_9CHLO</name>
<keyword evidence="17" id="KW-1185">Reference proteome</keyword>
<dbReference type="Pfam" id="PF01956">
    <property type="entry name" value="EMC3_TMCO1"/>
    <property type="match status" value="1"/>
</dbReference>
<comment type="similarity">
    <text evidence="2">Belongs to the TMCO1 family.</text>
</comment>
<evidence type="ECO:0000313" key="16">
    <source>
        <dbReference type="EMBL" id="WZN60720.1"/>
    </source>
</evidence>
<keyword evidence="6 15" id="KW-0812">Transmembrane</keyword>
<keyword evidence="8" id="KW-0106">Calcium</keyword>
<evidence type="ECO:0000256" key="8">
    <source>
        <dbReference type="ARBA" id="ARBA00022837"/>
    </source>
</evidence>
<evidence type="ECO:0000256" key="14">
    <source>
        <dbReference type="SAM" id="Coils"/>
    </source>
</evidence>
<keyword evidence="7" id="KW-0256">Endoplasmic reticulum</keyword>
<keyword evidence="5" id="KW-0107">Calcium channel</keyword>
<sequence>MYSWDGVAIMGVSIAGTLFCELISWILIYRKSSYQSLVASITRTGKTLEALKAENAGLPTKSKSLKKKEERLEKLLKENSFELQKSKMTATVFSSVALLILYTLTSRHFSGQIVAKLPFEAPWIIKGAAQRGLNTGDLTDCSMTYVYVVCSAGLRPNIQKLLGFTPPRQVAQQKNPFEPKKEED</sequence>
<dbReference type="EMBL" id="CP151503">
    <property type="protein sequence ID" value="WZN60720.1"/>
    <property type="molecule type" value="Genomic_DNA"/>
</dbReference>
<evidence type="ECO:0000256" key="11">
    <source>
        <dbReference type="ARBA" id="ARBA00023065"/>
    </source>
</evidence>
<feature type="coiled-coil region" evidence="14">
    <location>
        <begin position="58"/>
        <end position="85"/>
    </location>
</feature>